<evidence type="ECO:0000256" key="3">
    <source>
        <dbReference type="ARBA" id="ARBA00023002"/>
    </source>
</evidence>
<dbReference type="AlphaFoldDB" id="A0A5N7C8B1"/>
<gene>
    <name evidence="5" type="ORF">BDV23DRAFT_193769</name>
</gene>
<protein>
    <submittedName>
        <fullName evidence="5">NmrA-like family protein</fullName>
    </submittedName>
</protein>
<name>A0A5N7C8B1_PETAA</name>
<dbReference type="InterPro" id="IPR036291">
    <property type="entry name" value="NAD(P)-bd_dom_sf"/>
</dbReference>
<keyword evidence="2" id="KW-0521">NADP</keyword>
<evidence type="ECO:0000259" key="4">
    <source>
        <dbReference type="Pfam" id="PF13460"/>
    </source>
</evidence>
<dbReference type="Gene3D" id="3.40.50.720">
    <property type="entry name" value="NAD(P)-binding Rossmann-like Domain"/>
    <property type="match status" value="1"/>
</dbReference>
<dbReference type="Proteomes" id="UP000326877">
    <property type="component" value="Unassembled WGS sequence"/>
</dbReference>
<evidence type="ECO:0000256" key="1">
    <source>
        <dbReference type="ARBA" id="ARBA00005725"/>
    </source>
</evidence>
<dbReference type="EMBL" id="ML735255">
    <property type="protein sequence ID" value="KAE8390366.1"/>
    <property type="molecule type" value="Genomic_DNA"/>
</dbReference>
<dbReference type="InterPro" id="IPR051609">
    <property type="entry name" value="NmrA/Isoflavone_reductase-like"/>
</dbReference>
<dbReference type="GO" id="GO:0016491">
    <property type="term" value="F:oxidoreductase activity"/>
    <property type="evidence" value="ECO:0007669"/>
    <property type="project" value="UniProtKB-KW"/>
</dbReference>
<proteinExistence type="inferred from homology"/>
<evidence type="ECO:0000313" key="5">
    <source>
        <dbReference type="EMBL" id="KAE8390366.1"/>
    </source>
</evidence>
<organism evidence="5">
    <name type="scientific">Petromyces alliaceus</name>
    <name type="common">Aspergillus alliaceus</name>
    <dbReference type="NCBI Taxonomy" id="209559"/>
    <lineage>
        <taxon>Eukaryota</taxon>
        <taxon>Fungi</taxon>
        <taxon>Dikarya</taxon>
        <taxon>Ascomycota</taxon>
        <taxon>Pezizomycotina</taxon>
        <taxon>Eurotiomycetes</taxon>
        <taxon>Eurotiomycetidae</taxon>
        <taxon>Eurotiales</taxon>
        <taxon>Aspergillaceae</taxon>
        <taxon>Aspergillus</taxon>
        <taxon>Aspergillus subgen. Circumdati</taxon>
    </lineage>
</organism>
<keyword evidence="3" id="KW-0560">Oxidoreductase</keyword>
<comment type="similarity">
    <text evidence="1">Belongs to the NmrA-type oxidoreductase family. Isoflavone reductase subfamily.</text>
</comment>
<sequence>MNVGIAGKFARRLVTYLLEKDNISILGYCRKPSKASEAFKASSKVELISEDAFDRDTVRSFVQGCHVVVCCYLGNQKLMLDGQKELIDACEDLHAYLETKKNVSGGHIFIGGFMEPVFSPFFNIFEPSTRTFWHWGKGDEVMEGLLNDNVVQFTAAVVGDPDARDILRWPSLSIVDGRAPIREIAESFEKVHYLSAALKRRGSRDDLYQKMHSLHDKVPQDVFKFSHYYWIDGQTFVGPKLDNVKYYGVTPVDWEGYIRQWTLEQLQTSYSALGM</sequence>
<evidence type="ECO:0000256" key="2">
    <source>
        <dbReference type="ARBA" id="ARBA00022857"/>
    </source>
</evidence>
<dbReference type="PANTHER" id="PTHR47706">
    <property type="entry name" value="NMRA-LIKE FAMILY PROTEIN"/>
    <property type="match status" value="1"/>
</dbReference>
<dbReference type="OrthoDB" id="419598at2759"/>
<accession>A0A5N7C8B1</accession>
<dbReference type="Pfam" id="PF13460">
    <property type="entry name" value="NAD_binding_10"/>
    <property type="match status" value="1"/>
</dbReference>
<reference evidence="5" key="1">
    <citation type="submission" date="2019-04" db="EMBL/GenBank/DDBJ databases">
        <title>Friends and foes A comparative genomics studyof 23 Aspergillus species from section Flavi.</title>
        <authorList>
            <consortium name="DOE Joint Genome Institute"/>
            <person name="Kjaerbolling I."/>
            <person name="Vesth T."/>
            <person name="Frisvad J.C."/>
            <person name="Nybo J.L."/>
            <person name="Theobald S."/>
            <person name="Kildgaard S."/>
            <person name="Isbrandt T."/>
            <person name="Kuo A."/>
            <person name="Sato A."/>
            <person name="Lyhne E.K."/>
            <person name="Kogle M.E."/>
            <person name="Wiebenga A."/>
            <person name="Kun R.S."/>
            <person name="Lubbers R.J."/>
            <person name="Makela M.R."/>
            <person name="Barry K."/>
            <person name="Chovatia M."/>
            <person name="Clum A."/>
            <person name="Daum C."/>
            <person name="Haridas S."/>
            <person name="He G."/>
            <person name="LaButti K."/>
            <person name="Lipzen A."/>
            <person name="Mondo S."/>
            <person name="Riley R."/>
            <person name="Salamov A."/>
            <person name="Simmons B.A."/>
            <person name="Magnuson J.K."/>
            <person name="Henrissat B."/>
            <person name="Mortensen U.H."/>
            <person name="Larsen T.O."/>
            <person name="Devries R.P."/>
            <person name="Grigoriev I.V."/>
            <person name="Machida M."/>
            <person name="Baker S.E."/>
            <person name="Andersen M.R."/>
        </authorList>
    </citation>
    <scope>NUCLEOTIDE SEQUENCE [LARGE SCALE GENOMIC DNA]</scope>
    <source>
        <strain evidence="5">IBT 14317</strain>
    </source>
</reference>
<dbReference type="PANTHER" id="PTHR47706:SF9">
    <property type="entry name" value="NMRA-LIKE DOMAIN-CONTAINING PROTEIN-RELATED"/>
    <property type="match status" value="1"/>
</dbReference>
<feature type="domain" description="NAD(P)-binding" evidence="4">
    <location>
        <begin position="4"/>
        <end position="92"/>
    </location>
</feature>
<dbReference type="InterPro" id="IPR016040">
    <property type="entry name" value="NAD(P)-bd_dom"/>
</dbReference>
<dbReference type="SUPFAM" id="SSF51735">
    <property type="entry name" value="NAD(P)-binding Rossmann-fold domains"/>
    <property type="match status" value="1"/>
</dbReference>